<name>A0ABR7ZTR3_9CYAN</name>
<sequence length="113" mass="12971">MRQYHHPDRNHISLTGVLYGLSDPTRLQIVKMLSTKPEITCGEFCLTMSKSTQSHHFKVLRDVGIMYTRLEGTQHYNSLRREDLDARFPNLIDAVLNSCELESYESTNAQAKA</sequence>
<reference evidence="5 6" key="1">
    <citation type="journal article" date="2020" name="ISME J.">
        <title>Comparative genomics reveals insights into cyanobacterial evolution and habitat adaptation.</title>
        <authorList>
            <person name="Chen M.Y."/>
            <person name="Teng W.K."/>
            <person name="Zhao L."/>
            <person name="Hu C.X."/>
            <person name="Zhou Y.K."/>
            <person name="Han B.P."/>
            <person name="Song L.R."/>
            <person name="Shu W.S."/>
        </authorList>
    </citation>
    <scope>NUCLEOTIDE SEQUENCE [LARGE SCALE GENOMIC DNA]</scope>
    <source>
        <strain evidence="5 6">FACHB-723</strain>
    </source>
</reference>
<dbReference type="PRINTS" id="PR00778">
    <property type="entry name" value="HTHARSR"/>
</dbReference>
<dbReference type="Proteomes" id="UP000642094">
    <property type="component" value="Unassembled WGS sequence"/>
</dbReference>
<dbReference type="Pfam" id="PF01022">
    <property type="entry name" value="HTH_5"/>
    <property type="match status" value="1"/>
</dbReference>
<dbReference type="RefSeq" id="WP_190402256.1">
    <property type="nucleotide sequence ID" value="NZ_JACJQB010000005.1"/>
</dbReference>
<evidence type="ECO:0000256" key="2">
    <source>
        <dbReference type="ARBA" id="ARBA00023125"/>
    </source>
</evidence>
<comment type="caution">
    <text evidence="5">The sequence shown here is derived from an EMBL/GenBank/DDBJ whole genome shotgun (WGS) entry which is preliminary data.</text>
</comment>
<keyword evidence="1" id="KW-0805">Transcription regulation</keyword>
<feature type="domain" description="HTH arsR-type" evidence="4">
    <location>
        <begin position="6"/>
        <end position="99"/>
    </location>
</feature>
<dbReference type="SUPFAM" id="SSF46785">
    <property type="entry name" value="Winged helix' DNA-binding domain"/>
    <property type="match status" value="1"/>
</dbReference>
<accession>A0ABR7ZTR3</accession>
<dbReference type="PROSITE" id="PS50987">
    <property type="entry name" value="HTH_ARSR_2"/>
    <property type="match status" value="1"/>
</dbReference>
<keyword evidence="2" id="KW-0238">DNA-binding</keyword>
<evidence type="ECO:0000313" key="6">
    <source>
        <dbReference type="Proteomes" id="UP000642094"/>
    </source>
</evidence>
<dbReference type="InterPro" id="IPR036388">
    <property type="entry name" value="WH-like_DNA-bd_sf"/>
</dbReference>
<dbReference type="InterPro" id="IPR011991">
    <property type="entry name" value="ArsR-like_HTH"/>
</dbReference>
<dbReference type="PANTHER" id="PTHR33154">
    <property type="entry name" value="TRANSCRIPTIONAL REGULATOR, ARSR FAMILY"/>
    <property type="match status" value="1"/>
</dbReference>
<dbReference type="InterPro" id="IPR001845">
    <property type="entry name" value="HTH_ArsR_DNA-bd_dom"/>
</dbReference>
<dbReference type="EMBL" id="JACJQB010000005">
    <property type="protein sequence ID" value="MBD2187373.1"/>
    <property type="molecule type" value="Genomic_DNA"/>
</dbReference>
<evidence type="ECO:0000313" key="5">
    <source>
        <dbReference type="EMBL" id="MBD2187373.1"/>
    </source>
</evidence>
<keyword evidence="3" id="KW-0804">Transcription</keyword>
<dbReference type="PANTHER" id="PTHR33154:SF12">
    <property type="entry name" value="TRANSCRIPTIONAL REGULATORY PROTEIN"/>
    <property type="match status" value="1"/>
</dbReference>
<dbReference type="CDD" id="cd00090">
    <property type="entry name" value="HTH_ARSR"/>
    <property type="match status" value="1"/>
</dbReference>
<dbReference type="Gene3D" id="1.10.10.10">
    <property type="entry name" value="Winged helix-like DNA-binding domain superfamily/Winged helix DNA-binding domain"/>
    <property type="match status" value="1"/>
</dbReference>
<dbReference type="InterPro" id="IPR036390">
    <property type="entry name" value="WH_DNA-bd_sf"/>
</dbReference>
<gene>
    <name evidence="5" type="ORF">H6F41_04335</name>
</gene>
<evidence type="ECO:0000259" key="4">
    <source>
        <dbReference type="PROSITE" id="PS50987"/>
    </source>
</evidence>
<keyword evidence="6" id="KW-1185">Reference proteome</keyword>
<organism evidence="5 6">
    <name type="scientific">Pseudanabaena mucicola FACHB-723</name>
    <dbReference type="NCBI Taxonomy" id="2692860"/>
    <lineage>
        <taxon>Bacteria</taxon>
        <taxon>Bacillati</taxon>
        <taxon>Cyanobacteriota</taxon>
        <taxon>Cyanophyceae</taxon>
        <taxon>Pseudanabaenales</taxon>
        <taxon>Pseudanabaenaceae</taxon>
        <taxon>Pseudanabaena</taxon>
    </lineage>
</organism>
<proteinExistence type="predicted"/>
<dbReference type="InterPro" id="IPR051081">
    <property type="entry name" value="HTH_MetalResp_TranReg"/>
</dbReference>
<evidence type="ECO:0000256" key="1">
    <source>
        <dbReference type="ARBA" id="ARBA00023015"/>
    </source>
</evidence>
<protein>
    <submittedName>
        <fullName evidence="5">Helix-turn-helix transcriptional regulator</fullName>
    </submittedName>
</protein>
<evidence type="ECO:0000256" key="3">
    <source>
        <dbReference type="ARBA" id="ARBA00023163"/>
    </source>
</evidence>
<dbReference type="SMART" id="SM00418">
    <property type="entry name" value="HTH_ARSR"/>
    <property type="match status" value="1"/>
</dbReference>